<dbReference type="EMBL" id="PGTM01000013">
    <property type="protein sequence ID" value="PJF37137.1"/>
    <property type="molecule type" value="Genomic_DNA"/>
</dbReference>
<accession>A0A2M8PHW5</accession>
<evidence type="ECO:0000256" key="4">
    <source>
        <dbReference type="ARBA" id="ARBA00023125"/>
    </source>
</evidence>
<dbReference type="PIRSF" id="PIRSF006092">
    <property type="entry name" value="GreA_GreB"/>
    <property type="match status" value="1"/>
</dbReference>
<dbReference type="AlphaFoldDB" id="A0A2M8PHW5"/>
<dbReference type="SUPFAM" id="SSF54534">
    <property type="entry name" value="FKBP-like"/>
    <property type="match status" value="1"/>
</dbReference>
<keyword evidence="4 8" id="KW-0238">DNA-binding</keyword>
<evidence type="ECO:0000256" key="1">
    <source>
        <dbReference type="ARBA" id="ARBA00008213"/>
    </source>
</evidence>
<keyword evidence="12" id="KW-0251">Elongation factor</keyword>
<dbReference type="FunFam" id="3.10.50.30:FF:000001">
    <property type="entry name" value="Transcription elongation factor GreA"/>
    <property type="match status" value="1"/>
</dbReference>
<reference evidence="12 13" key="1">
    <citation type="submission" date="2017-11" db="EMBL/GenBank/DDBJ databases">
        <title>Evolution of Phototrophy in the Chloroflexi Phylum Driven by Horizontal Gene Transfer.</title>
        <authorList>
            <person name="Ward L.M."/>
            <person name="Hemp J."/>
            <person name="Shih P.M."/>
            <person name="Mcglynn S.E."/>
            <person name="Fischer W."/>
        </authorList>
    </citation>
    <scope>NUCLEOTIDE SEQUENCE [LARGE SCALE GENOMIC DNA]</scope>
    <source>
        <strain evidence="12">JP3_13</strain>
    </source>
</reference>
<dbReference type="GO" id="GO:0006354">
    <property type="term" value="P:DNA-templated transcription elongation"/>
    <property type="evidence" value="ECO:0007669"/>
    <property type="project" value="TreeGrafter"/>
</dbReference>
<evidence type="ECO:0000259" key="10">
    <source>
        <dbReference type="Pfam" id="PF01272"/>
    </source>
</evidence>
<evidence type="ECO:0000256" key="8">
    <source>
        <dbReference type="HAMAP-Rule" id="MF_00105"/>
    </source>
</evidence>
<evidence type="ECO:0000256" key="2">
    <source>
        <dbReference type="ARBA" id="ARBA00013729"/>
    </source>
</evidence>
<dbReference type="InterPro" id="IPR036953">
    <property type="entry name" value="GreA/GreB_C_sf"/>
</dbReference>
<dbReference type="PROSITE" id="PS00830">
    <property type="entry name" value="GREAB_2"/>
    <property type="match status" value="1"/>
</dbReference>
<comment type="similarity">
    <text evidence="1 8 9">Belongs to the GreA/GreB family.</text>
</comment>
<dbReference type="InterPro" id="IPR006359">
    <property type="entry name" value="Tscrpt_elong_fac_GreA"/>
</dbReference>
<evidence type="ECO:0000256" key="5">
    <source>
        <dbReference type="ARBA" id="ARBA00023163"/>
    </source>
</evidence>
<feature type="domain" description="Transcription elongation factor GreA/GreB C-terminal" evidence="10">
    <location>
        <begin position="84"/>
        <end position="156"/>
    </location>
</feature>
<gene>
    <name evidence="8" type="primary">greA</name>
    <name evidence="12" type="ORF">CUN49_01795</name>
</gene>
<dbReference type="Pfam" id="PF01272">
    <property type="entry name" value="GreA_GreB"/>
    <property type="match status" value="1"/>
</dbReference>
<evidence type="ECO:0000313" key="13">
    <source>
        <dbReference type="Proteomes" id="UP000229681"/>
    </source>
</evidence>
<evidence type="ECO:0000256" key="6">
    <source>
        <dbReference type="ARBA" id="ARBA00024916"/>
    </source>
</evidence>
<feature type="domain" description="Transcription elongation factor GreA/GreB N-terminal" evidence="11">
    <location>
        <begin position="6"/>
        <end position="75"/>
    </location>
</feature>
<organism evidence="12 13">
    <name type="scientific">Candidatus Thermofonsia Clade 1 bacterium</name>
    <dbReference type="NCBI Taxonomy" id="2364210"/>
    <lineage>
        <taxon>Bacteria</taxon>
        <taxon>Bacillati</taxon>
        <taxon>Chloroflexota</taxon>
        <taxon>Candidatus Thermofontia</taxon>
        <taxon>Candidatus Thermofonsia Clade 1</taxon>
    </lineage>
</organism>
<evidence type="ECO:0000259" key="11">
    <source>
        <dbReference type="Pfam" id="PF03449"/>
    </source>
</evidence>
<dbReference type="InterPro" id="IPR036805">
    <property type="entry name" value="Tscrpt_elong_fac_GreA/B_N_sf"/>
</dbReference>
<name>A0A2M8PHW5_9CHLR</name>
<dbReference type="GO" id="GO:0003677">
    <property type="term" value="F:DNA binding"/>
    <property type="evidence" value="ECO:0007669"/>
    <property type="project" value="UniProtKB-UniRule"/>
</dbReference>
<dbReference type="InterPro" id="IPR018151">
    <property type="entry name" value="TF_GreA/GreB_CS"/>
</dbReference>
<dbReference type="InterPro" id="IPR001437">
    <property type="entry name" value="Tscrpt_elong_fac_GreA/B_C"/>
</dbReference>
<dbReference type="SUPFAM" id="SSF46557">
    <property type="entry name" value="GreA transcript cleavage protein, N-terminal domain"/>
    <property type="match status" value="1"/>
</dbReference>
<sequence>MADVKYLTEEGAAELRRELEQLKTVKRAEVAAKLKEAIAQGDLSENADYQDAKEQQAFLEGRINYLEDLLRNAVIISNADKKAAGVIGLGSEVTVQEEGEAPETFVIVGAAEANPREGKISNESPLGRALLGHKAGEKVAVETPSGVLIFKIKSVKASK</sequence>
<dbReference type="Proteomes" id="UP000229681">
    <property type="component" value="Unassembled WGS sequence"/>
</dbReference>
<dbReference type="PANTHER" id="PTHR30437:SF4">
    <property type="entry name" value="TRANSCRIPTION ELONGATION FACTOR GREA"/>
    <property type="match status" value="1"/>
</dbReference>
<comment type="caution">
    <text evidence="12">The sequence shown here is derived from an EMBL/GenBank/DDBJ whole genome shotgun (WGS) entry which is preliminary data.</text>
</comment>
<dbReference type="GO" id="GO:0032784">
    <property type="term" value="P:regulation of DNA-templated transcription elongation"/>
    <property type="evidence" value="ECO:0007669"/>
    <property type="project" value="UniProtKB-UniRule"/>
</dbReference>
<protein>
    <recommendedName>
        <fullName evidence="2 8">Transcription elongation factor GreA</fullName>
    </recommendedName>
    <alternativeName>
        <fullName evidence="7 8">Transcript cleavage factor GreA</fullName>
    </alternativeName>
</protein>
<evidence type="ECO:0000256" key="3">
    <source>
        <dbReference type="ARBA" id="ARBA00023015"/>
    </source>
</evidence>
<dbReference type="Gene3D" id="1.10.287.180">
    <property type="entry name" value="Transcription elongation factor, GreA/GreB, N-terminal domain"/>
    <property type="match status" value="1"/>
</dbReference>
<comment type="function">
    <text evidence="6 8 9">Necessary for efficient RNA polymerase transcription elongation past template-encoded arresting sites. The arresting sites in DNA have the property of trapping a certain fraction of elongating RNA polymerases that pass through, resulting in locked ternary complexes. Cleavage of the nascent transcript by cleavage factors such as GreA or GreB allows the resumption of elongation from the new 3'terminus. GreA releases sequences of 2 to 3 nucleotides.</text>
</comment>
<proteinExistence type="inferred from homology"/>
<dbReference type="FunFam" id="1.10.287.180:FF:000001">
    <property type="entry name" value="Transcription elongation factor GreA"/>
    <property type="match status" value="1"/>
</dbReference>
<keyword evidence="3 8" id="KW-0805">Transcription regulation</keyword>
<keyword evidence="5 8" id="KW-0804">Transcription</keyword>
<dbReference type="InterPro" id="IPR023459">
    <property type="entry name" value="Tscrpt_elong_fac_GreA/B_fam"/>
</dbReference>
<evidence type="ECO:0000256" key="9">
    <source>
        <dbReference type="RuleBase" id="RU000556"/>
    </source>
</evidence>
<dbReference type="NCBIfam" id="TIGR01462">
    <property type="entry name" value="greA"/>
    <property type="match status" value="1"/>
</dbReference>
<dbReference type="GO" id="GO:0003746">
    <property type="term" value="F:translation elongation factor activity"/>
    <property type="evidence" value="ECO:0007669"/>
    <property type="project" value="UniProtKB-KW"/>
</dbReference>
<dbReference type="HAMAP" id="MF_00105">
    <property type="entry name" value="GreA_GreB"/>
    <property type="match status" value="1"/>
</dbReference>
<dbReference type="GO" id="GO:0070063">
    <property type="term" value="F:RNA polymerase binding"/>
    <property type="evidence" value="ECO:0007669"/>
    <property type="project" value="InterPro"/>
</dbReference>
<evidence type="ECO:0000313" key="12">
    <source>
        <dbReference type="EMBL" id="PJF37137.1"/>
    </source>
</evidence>
<dbReference type="InterPro" id="IPR022691">
    <property type="entry name" value="Tscrpt_elong_fac_GreA/B_N"/>
</dbReference>
<dbReference type="NCBIfam" id="NF001263">
    <property type="entry name" value="PRK00226.1-4"/>
    <property type="match status" value="1"/>
</dbReference>
<dbReference type="Gene3D" id="3.10.50.30">
    <property type="entry name" value="Transcription elongation factor, GreA/GreB, C-terminal domain"/>
    <property type="match status" value="1"/>
</dbReference>
<keyword evidence="12" id="KW-0648">Protein biosynthesis</keyword>
<evidence type="ECO:0000256" key="7">
    <source>
        <dbReference type="ARBA" id="ARBA00030776"/>
    </source>
</evidence>
<dbReference type="Pfam" id="PF03449">
    <property type="entry name" value="GreA_GreB_N"/>
    <property type="match status" value="1"/>
</dbReference>
<dbReference type="PANTHER" id="PTHR30437">
    <property type="entry name" value="TRANSCRIPTION ELONGATION FACTOR GREA"/>
    <property type="match status" value="1"/>
</dbReference>
<dbReference type="InterPro" id="IPR028624">
    <property type="entry name" value="Tscrpt_elong_fac_GreA/B"/>
</dbReference>
<dbReference type="PROSITE" id="PS00829">
    <property type="entry name" value="GREAB_1"/>
    <property type="match status" value="1"/>
</dbReference>